<dbReference type="Proteomes" id="UP000054498">
    <property type="component" value="Unassembled WGS sequence"/>
</dbReference>
<reference evidence="1 2" key="1">
    <citation type="journal article" date="2013" name="BMC Genomics">
        <title>Reconstruction of the lipid metabolism for the microalga Monoraphidium neglectum from its genome sequence reveals characteristics suitable for biofuel production.</title>
        <authorList>
            <person name="Bogen C."/>
            <person name="Al-Dilaimi A."/>
            <person name="Albersmeier A."/>
            <person name="Wichmann J."/>
            <person name="Grundmann M."/>
            <person name="Rupp O."/>
            <person name="Lauersen K.J."/>
            <person name="Blifernez-Klassen O."/>
            <person name="Kalinowski J."/>
            <person name="Goesmann A."/>
            <person name="Mussgnug J.H."/>
            <person name="Kruse O."/>
        </authorList>
    </citation>
    <scope>NUCLEOTIDE SEQUENCE [LARGE SCALE GENOMIC DNA]</scope>
    <source>
        <strain evidence="1 2">SAG 48.87</strain>
    </source>
</reference>
<dbReference type="KEGG" id="mng:MNEG_10093"/>
<sequence length="154" mass="17195">MAEVLAFELFSSYVDGFDSSCWLSRDKHNAPWDFEFVDREGVLGGPDRKGWKCLIDVKGCRASRGPRSQTEEPFFIGAKQLQVAEDAHAHPQDKVLCIIVRIEGLNGDQDLRIDVLMDPVWQLKQGRLMEVVGGGKRVLKNTSKLAVARLPPSS</sequence>
<proteinExistence type="predicted"/>
<evidence type="ECO:0000313" key="1">
    <source>
        <dbReference type="EMBL" id="KIY97869.1"/>
    </source>
</evidence>
<organism evidence="1 2">
    <name type="scientific">Monoraphidium neglectum</name>
    <dbReference type="NCBI Taxonomy" id="145388"/>
    <lineage>
        <taxon>Eukaryota</taxon>
        <taxon>Viridiplantae</taxon>
        <taxon>Chlorophyta</taxon>
        <taxon>core chlorophytes</taxon>
        <taxon>Chlorophyceae</taxon>
        <taxon>CS clade</taxon>
        <taxon>Sphaeropleales</taxon>
        <taxon>Selenastraceae</taxon>
        <taxon>Monoraphidium</taxon>
    </lineage>
</organism>
<accession>A0A0D2M2J7</accession>
<name>A0A0D2M2J7_9CHLO</name>
<protein>
    <submittedName>
        <fullName evidence="1">Uncharacterized protein</fullName>
    </submittedName>
</protein>
<dbReference type="GeneID" id="25727221"/>
<dbReference type="EMBL" id="KK102395">
    <property type="protein sequence ID" value="KIY97869.1"/>
    <property type="molecule type" value="Genomic_DNA"/>
</dbReference>
<gene>
    <name evidence="1" type="ORF">MNEG_10093</name>
</gene>
<evidence type="ECO:0000313" key="2">
    <source>
        <dbReference type="Proteomes" id="UP000054498"/>
    </source>
</evidence>
<keyword evidence="2" id="KW-1185">Reference proteome</keyword>
<dbReference type="AlphaFoldDB" id="A0A0D2M2J7"/>
<dbReference type="RefSeq" id="XP_013896889.1">
    <property type="nucleotide sequence ID" value="XM_014041435.1"/>
</dbReference>